<evidence type="ECO:0000256" key="3">
    <source>
        <dbReference type="ARBA" id="ARBA00023163"/>
    </source>
</evidence>
<dbReference type="Gene3D" id="3.40.50.2300">
    <property type="match status" value="2"/>
</dbReference>
<dbReference type="CDD" id="cd01392">
    <property type="entry name" value="HTH_LacI"/>
    <property type="match status" value="1"/>
</dbReference>
<feature type="domain" description="HTH lacI-type" evidence="4">
    <location>
        <begin position="31"/>
        <end position="85"/>
    </location>
</feature>
<name>G0AHZ8_COLFT</name>
<keyword evidence="6" id="KW-1185">Reference proteome</keyword>
<dbReference type="Pfam" id="PF00356">
    <property type="entry name" value="LacI"/>
    <property type="match status" value="1"/>
</dbReference>
<dbReference type="CDD" id="cd01575">
    <property type="entry name" value="PBP1_GntR"/>
    <property type="match status" value="1"/>
</dbReference>
<dbReference type="GO" id="GO:0003700">
    <property type="term" value="F:DNA-binding transcription factor activity"/>
    <property type="evidence" value="ECO:0007669"/>
    <property type="project" value="TreeGrafter"/>
</dbReference>
<dbReference type="HOGENOM" id="CLU_037628_6_3_4"/>
<organism evidence="5 6">
    <name type="scientific">Collimonas fungivorans (strain Ter331)</name>
    <dbReference type="NCBI Taxonomy" id="1005048"/>
    <lineage>
        <taxon>Bacteria</taxon>
        <taxon>Pseudomonadati</taxon>
        <taxon>Pseudomonadota</taxon>
        <taxon>Betaproteobacteria</taxon>
        <taxon>Burkholderiales</taxon>
        <taxon>Oxalobacteraceae</taxon>
        <taxon>Collimonas</taxon>
    </lineage>
</organism>
<dbReference type="InterPro" id="IPR028082">
    <property type="entry name" value="Peripla_BP_I"/>
</dbReference>
<proteinExistence type="predicted"/>
<reference evidence="5 6" key="5">
    <citation type="journal article" date="2011" name="ISME J.">
        <title>Dual transcriptional profiling of a bacterial/fungal confrontation: Collimonas fungivorans versus Aspergillus niger.</title>
        <authorList>
            <person name="Mela F."/>
            <person name="Fritsche K."/>
            <person name="de Boer W."/>
            <person name="van Veen J.A."/>
            <person name="de Graaff L.H."/>
            <person name="van den Berg M."/>
            <person name="Leveau J.H."/>
        </authorList>
    </citation>
    <scope>NUCLEOTIDE SEQUENCE [LARGE SCALE GENOMIC DNA]</scope>
    <source>
        <strain evidence="5 6">Ter331</strain>
    </source>
</reference>
<evidence type="ECO:0000256" key="1">
    <source>
        <dbReference type="ARBA" id="ARBA00023015"/>
    </source>
</evidence>
<protein>
    <submittedName>
        <fullName evidence="5">Putative transcription regulator transcription regulator protein</fullName>
    </submittedName>
</protein>
<dbReference type="GO" id="GO:0000976">
    <property type="term" value="F:transcription cis-regulatory region binding"/>
    <property type="evidence" value="ECO:0007669"/>
    <property type="project" value="TreeGrafter"/>
</dbReference>
<dbReference type="AlphaFoldDB" id="G0AHZ8"/>
<dbReference type="STRING" id="1005048.CFU_0747"/>
<dbReference type="InterPro" id="IPR000843">
    <property type="entry name" value="HTH_LacI"/>
</dbReference>
<dbReference type="InterPro" id="IPR010982">
    <property type="entry name" value="Lambda_DNA-bd_dom_sf"/>
</dbReference>
<dbReference type="SUPFAM" id="SSF47413">
    <property type="entry name" value="lambda repressor-like DNA-binding domains"/>
    <property type="match status" value="1"/>
</dbReference>
<reference evidence="5 6" key="1">
    <citation type="journal article" date="2004" name="Environ. Microbiol.">
        <title>Phylogeny-function analysis of (meta)genomic libraries: screening for expression of ribosomal RNA genes by large-insert library fluorescent in situ hybridization (LIL-FISH).</title>
        <authorList>
            <person name="Leveau J.H."/>
            <person name="Gerards S."/>
            <person name="de Boer W."/>
            <person name="van Veen J.A."/>
        </authorList>
    </citation>
    <scope>NUCLEOTIDE SEQUENCE [LARGE SCALE GENOMIC DNA]</scope>
    <source>
        <strain evidence="5 6">Ter331</strain>
    </source>
</reference>
<evidence type="ECO:0000313" key="5">
    <source>
        <dbReference type="EMBL" id="AEK60581.1"/>
    </source>
</evidence>
<evidence type="ECO:0000256" key="2">
    <source>
        <dbReference type="ARBA" id="ARBA00023125"/>
    </source>
</evidence>
<dbReference type="EMBL" id="CP002745">
    <property type="protein sequence ID" value="AEK60581.1"/>
    <property type="molecule type" value="Genomic_DNA"/>
</dbReference>
<dbReference type="Pfam" id="PF13377">
    <property type="entry name" value="Peripla_BP_3"/>
    <property type="match status" value="1"/>
</dbReference>
<reference evidence="6" key="6">
    <citation type="submission" date="2011-05" db="EMBL/GenBank/DDBJ databases">
        <title>Complete sequence of Collimonas fungivorans Ter331.</title>
        <authorList>
            <person name="Leveau J.H."/>
        </authorList>
    </citation>
    <scope>NUCLEOTIDE SEQUENCE [LARGE SCALE GENOMIC DNA]</scope>
    <source>
        <strain evidence="6">Ter331</strain>
    </source>
</reference>
<dbReference type="eggNOG" id="COG1609">
    <property type="taxonomic scope" value="Bacteria"/>
</dbReference>
<keyword evidence="1" id="KW-0805">Transcription regulation</keyword>
<dbReference type="PANTHER" id="PTHR30146">
    <property type="entry name" value="LACI-RELATED TRANSCRIPTIONAL REPRESSOR"/>
    <property type="match status" value="1"/>
</dbReference>
<accession>G0AHZ8</accession>
<reference evidence="5 6" key="3">
    <citation type="journal article" date="2008" name="FEMS Microbiol. Ecol.">
        <title>Identification and characterization of genes underlying chitinolysis in Collimonas fungivorans Ter331.</title>
        <authorList>
            <person name="Fritsche K."/>
            <person name="de Boer W."/>
            <person name="Gerards S."/>
            <person name="van den Berg M."/>
            <person name="van Veen J.A."/>
            <person name="Leveau J.H."/>
        </authorList>
    </citation>
    <scope>NUCLEOTIDE SEQUENCE [LARGE SCALE GENOMIC DNA]</scope>
    <source>
        <strain evidence="5 6">Ter331</strain>
    </source>
</reference>
<evidence type="ECO:0000259" key="4">
    <source>
        <dbReference type="PROSITE" id="PS50932"/>
    </source>
</evidence>
<dbReference type="InterPro" id="IPR046335">
    <property type="entry name" value="LacI/GalR-like_sensor"/>
</dbReference>
<dbReference type="SUPFAM" id="SSF53822">
    <property type="entry name" value="Periplasmic binding protein-like I"/>
    <property type="match status" value="1"/>
</dbReference>
<keyword evidence="2" id="KW-0238">DNA-binding</keyword>
<dbReference type="Proteomes" id="UP000008392">
    <property type="component" value="Chromosome"/>
</dbReference>
<gene>
    <name evidence="5" type="primary">lacI</name>
    <name evidence="5" type="ordered locus">CFU_0747</name>
</gene>
<dbReference type="Gene3D" id="1.10.260.40">
    <property type="entry name" value="lambda repressor-like DNA-binding domains"/>
    <property type="match status" value="1"/>
</dbReference>
<reference evidence="5 6" key="2">
    <citation type="journal article" date="2006" name="J. Microbiol. Methods">
        <title>Genomic flank-sequencing of plasposon insertion sites for rapid identification of functional genes.</title>
        <authorList>
            <person name="Leveau J.H."/>
            <person name="Gerards S."/>
            <person name="Fritsche K."/>
            <person name="Zondag G."/>
            <person name="van Veen J.A."/>
        </authorList>
    </citation>
    <scope>NUCLEOTIDE SEQUENCE [LARGE SCALE GENOMIC DNA]</scope>
    <source>
        <strain evidence="5 6">Ter331</strain>
    </source>
</reference>
<sequence length="361" mass="37884">MEKESLMNAVVADVTARRKGGRQGSRKAGGFTLRDVAKLAGVAPITASRALNTPDAVSAKVLQKVQAAVLQTGYVPNLLAGALASQKSRLVAAVVPTLSGPMFLQTVEALTDTLAGAGYQVMLGQSGYENSREDALLDAIIGRRPDGIVLTGITRSPQARRRLLASGIPVVETWDLTPTPVDMLVGFSHEKIGAAVAQYLHSKGKRRVAAISGDDERSRRRATAFSEAAVRLGMARPQESEVPACLVTAPTTLGNGRSGLRELLQRAPDIDAVFCSSDLLALGVMIEAQASAIAIPGQLAVIGLGDLSFSRDLHPPLTTVRIDGTAIGSTAARFIIDRSEGKSVAEPICDLGFTIIERASV</sequence>
<reference evidence="5 6" key="4">
    <citation type="journal article" date="2010" name="Environ. Microbiol.">
        <title>The bacterial genus Collimonas: mycophagy, weathering and other adaptive solutions to life in oligotrophic soil environments.</title>
        <authorList>
            <person name="Leveau J.H."/>
            <person name="Uroz S."/>
            <person name="de Boer W."/>
        </authorList>
    </citation>
    <scope>NUCLEOTIDE SEQUENCE [LARGE SCALE GENOMIC DNA]</scope>
    <source>
        <strain evidence="5 6">Ter331</strain>
    </source>
</reference>
<dbReference type="KEGG" id="cfu:CFU_0747"/>
<dbReference type="PROSITE" id="PS50932">
    <property type="entry name" value="HTH_LACI_2"/>
    <property type="match status" value="1"/>
</dbReference>
<dbReference type="PANTHER" id="PTHR30146:SF33">
    <property type="entry name" value="TRANSCRIPTIONAL REGULATOR"/>
    <property type="match status" value="1"/>
</dbReference>
<dbReference type="SMART" id="SM00354">
    <property type="entry name" value="HTH_LACI"/>
    <property type="match status" value="1"/>
</dbReference>
<evidence type="ECO:0000313" key="6">
    <source>
        <dbReference type="Proteomes" id="UP000008392"/>
    </source>
</evidence>
<keyword evidence="3" id="KW-0804">Transcription</keyword>